<reference evidence="4 5" key="1">
    <citation type="submission" date="2017-12" db="EMBL/GenBank/DDBJ databases">
        <title>Phylogenetic diversity of female urinary microbiome.</title>
        <authorList>
            <person name="Thomas-White K."/>
            <person name="Wolfe A.J."/>
        </authorList>
    </citation>
    <scope>NUCLEOTIDE SEQUENCE [LARGE SCALE GENOMIC DNA]</scope>
    <source>
        <strain evidence="4 5">UMB0250</strain>
    </source>
</reference>
<gene>
    <name evidence="4" type="ORF">CYJ25_05890</name>
</gene>
<proteinExistence type="predicted"/>
<feature type="transmembrane region" description="Helical" evidence="3">
    <location>
        <begin position="1530"/>
        <end position="1549"/>
    </location>
</feature>
<comment type="subcellular location">
    <subcellularLocation>
        <location evidence="1">Cell envelope</location>
    </subcellularLocation>
</comment>
<feature type="compositionally biased region" description="Low complexity" evidence="2">
    <location>
        <begin position="104"/>
        <end position="117"/>
    </location>
</feature>
<feature type="compositionally biased region" description="Low complexity" evidence="2">
    <location>
        <begin position="71"/>
        <end position="89"/>
    </location>
</feature>
<dbReference type="Proteomes" id="UP000234545">
    <property type="component" value="Unassembled WGS sequence"/>
</dbReference>
<dbReference type="InterPro" id="IPR042229">
    <property type="entry name" value="Listeria/Bacterioides_rpt_sf"/>
</dbReference>
<keyword evidence="3" id="KW-0812">Transmembrane</keyword>
<dbReference type="EMBL" id="PKKJ01000006">
    <property type="protein sequence ID" value="PKY66105.1"/>
    <property type="molecule type" value="Genomic_DNA"/>
</dbReference>
<organism evidence="4 5">
    <name type="scientific">Schaalia turicensis</name>
    <dbReference type="NCBI Taxonomy" id="131111"/>
    <lineage>
        <taxon>Bacteria</taxon>
        <taxon>Bacillati</taxon>
        <taxon>Actinomycetota</taxon>
        <taxon>Actinomycetes</taxon>
        <taxon>Actinomycetales</taxon>
        <taxon>Actinomycetaceae</taxon>
        <taxon>Schaalia</taxon>
    </lineage>
</organism>
<sequence>MKNHRSPRKAGGGSSVERLLALAVSASVVLIGVPASAWATEQIEGSESAVSQVQAPASQTAPTDSSSQADASNSGMEASASNSSDSENAPTEDKQSTDFTEPTDSSSLPSQASPSDSNKIAQPRRLPRMAPATKSLSDVWVNADSGSDDNAGTSADMPLASLKAGLNALGDGGTLHIAGTFTTGTPLTIPSGAHLDVYSDATFTGSNGQNGIILSSGAKLGASHGAKLTMSGFATALDIASGAEVNDGIYILDRNEIAFNLKGTFNGSSREALTVSALESTGRAFTYRTGSSFNNCTVNVQAKNESSEQYAPLAMSNASLTTRGVWFYLNPEKDTYTLDLNNSDLYVYKATGSYKYRNTMALLGRLRIVNGSTLTSDGSRITQGDHSTMEVTDSTMVFKNSTAGGYNINYANSNATFTNSTLVGENLRHTPLFGAGLTEPEGQFIKFVGNSVVNTVAVDKIADNGGANPPAQYVVTGGSFKIAYDPSYNYNVTTPTNGAENGNERLSLLTLADSSTNVLNPKNINGDRYTYNVERASDDGLKHVWVPSAKVTYVLNNSNASFADGSQQSKTATTIRGYALDTIAGNVDPGTPTDANGVEFLGWFYRDATGVEHSFEASSVVDTNLEVYAKWNAASVIYHNNNGGTNFVSAVAPSAQSATVLDFDSISAQDSTFAVPGKTFKHWTTDPAGHGKPIAPGETLPVTGASSIDLYAQYDVNLYQVAFSANGGRFSDDSVFKTNPDVFTVITDPNGGDVAVLKKKAEYGDKFRSLLGALDYNTLVPDQKAQKNGWILGDTTSWHATPTGGKSYNFKDRHLWFFNTPGDNPQITEDVTFYLGWKEDPKVEKIQQDGEIPGDIWGVSPAESSKEQFVRVGDTFSVTGVINADSIKDQMNMIESLFPEVTGSDRSTVMMDRSANSENSKLSQIALTSPASTFTATLTMPEGVTIPESPQVTPAGLGDAFEVTDVKVDNRNITVTLSLKAGMTDYAKLKAAVESVTPMADGGLTLTVNGLGIDGDKVANGDKLTLSGKVTGSFSAVATSPGGTSKRFKFAWNAVQDLPTRDPNSSNVKAIEYTLVVVKPYQGILPADILVGEETQHHAAYPVRRGESLDFVGALNVEPIKEQMKAIEALYPGVADYEKLGIQVRNFGFEATFTIPEGLSLPAEVTPQVLDFGEGFKVEETSVHGRTLTVKMTLNKDVTNYAQLNKIVMDAGAKDHWMKMVIPGVTVNSDAPAGKQLTVFGEVTGAFEATATSEAGTAKEFNFLWSAEQWPDGRDGMADASDKSIRFTVITPEQALLPADILVNGDTENSAIHMTKRGSELNFSADLDVSGIQKKMEEIEESNNVPAEHFDRVLVKQIESEFTTRISVPEELRAVWPKDKASYALTGTDAFEISDVTYADGVVTISMTLKGDYPTYKALRQAIHDDTEPSLSLTVAGFKVPDTAPLDQNITVSSEVSGYMKALAAVEGGRSASFSMEWVSVQKEGGRDKILEGTDSSAVQLTLKVTEDPAVIDVKPPSPAKLAKTGATHLGLSLYMSLAFLVAGGAMVASQRRTRKEFN</sequence>
<name>A0A2I1I4P5_9ACTO</name>
<comment type="caution">
    <text evidence="4">The sequence shown here is derived from an EMBL/GenBank/DDBJ whole genome shotgun (WGS) entry which is preliminary data.</text>
</comment>
<keyword evidence="3" id="KW-0472">Membrane</keyword>
<keyword evidence="3" id="KW-1133">Transmembrane helix</keyword>
<feature type="compositionally biased region" description="Polar residues" evidence="2">
    <location>
        <begin position="43"/>
        <end position="70"/>
    </location>
</feature>
<dbReference type="InterPro" id="IPR013378">
    <property type="entry name" value="InlB-like_B-rpt"/>
</dbReference>
<accession>A0A2I1I4P5</accession>
<evidence type="ECO:0000256" key="1">
    <source>
        <dbReference type="ARBA" id="ARBA00004196"/>
    </source>
</evidence>
<evidence type="ECO:0000313" key="4">
    <source>
        <dbReference type="EMBL" id="PKY66105.1"/>
    </source>
</evidence>
<feature type="region of interest" description="Disordered" evidence="2">
    <location>
        <begin position="42"/>
        <end position="133"/>
    </location>
</feature>
<evidence type="ECO:0000256" key="3">
    <source>
        <dbReference type="SAM" id="Phobius"/>
    </source>
</evidence>
<dbReference type="OrthoDB" id="2078652at2"/>
<protein>
    <submittedName>
        <fullName evidence="4">Cell wall anchor protein</fullName>
    </submittedName>
</protein>
<evidence type="ECO:0000313" key="5">
    <source>
        <dbReference type="Proteomes" id="UP000234545"/>
    </source>
</evidence>
<dbReference type="Gene3D" id="2.60.40.4270">
    <property type="entry name" value="Listeria-Bacteroides repeat domain"/>
    <property type="match status" value="1"/>
</dbReference>
<evidence type="ECO:0000256" key="2">
    <source>
        <dbReference type="SAM" id="MobiDB-lite"/>
    </source>
</evidence>
<dbReference type="Pfam" id="PF09479">
    <property type="entry name" value="Flg_new"/>
    <property type="match status" value="1"/>
</dbReference>